<evidence type="ECO:0000313" key="4">
    <source>
        <dbReference type="Proteomes" id="UP000026923"/>
    </source>
</evidence>
<dbReference type="SUPFAM" id="SSF50129">
    <property type="entry name" value="GroES-like"/>
    <property type="match status" value="1"/>
</dbReference>
<feature type="domain" description="Enoyl reductase (ER)" evidence="2">
    <location>
        <begin position="13"/>
        <end position="322"/>
    </location>
</feature>
<dbReference type="SUPFAM" id="SSF51735">
    <property type="entry name" value="NAD(P)-binding Rossmann-fold domains"/>
    <property type="match status" value="1"/>
</dbReference>
<dbReference type="InterPro" id="IPR013149">
    <property type="entry name" value="ADH-like_C"/>
</dbReference>
<dbReference type="eggNOG" id="COG0604">
    <property type="taxonomic scope" value="Bacteria"/>
</dbReference>
<reference evidence="3 4" key="1">
    <citation type="journal article" date="2013" name="Genome Announc.">
        <title>Draft Genome of the Nitrogen-Fixing Bacterium Pseudomonas stutzeri Strain KOS6 Isolated from Industrial Hydrocarbon Sludge.</title>
        <authorList>
            <person name="Grigoryeva T.V."/>
            <person name="Laikov A.V."/>
            <person name="Naumova R.P."/>
            <person name="Manolov A.I."/>
            <person name="Larin A.K."/>
            <person name="Karpova I.Y."/>
            <person name="Semashko T.A."/>
            <person name="Alexeev D.G."/>
            <person name="Kostryukova E.S."/>
            <person name="Muller R."/>
            <person name="Govorun V.M."/>
        </authorList>
    </citation>
    <scope>NUCLEOTIDE SEQUENCE [LARGE SCALE GENOMIC DNA]</scope>
    <source>
        <strain evidence="3 4">KOS6</strain>
    </source>
</reference>
<dbReference type="Gene3D" id="3.90.180.10">
    <property type="entry name" value="Medium-chain alcohol dehydrogenases, catalytic domain"/>
    <property type="match status" value="1"/>
</dbReference>
<gene>
    <name evidence="3" type="ORF">B597_022890</name>
</gene>
<organism evidence="3 4">
    <name type="scientific">Stutzerimonas stutzeri KOS6</name>
    <dbReference type="NCBI Taxonomy" id="1218352"/>
    <lineage>
        <taxon>Bacteria</taxon>
        <taxon>Pseudomonadati</taxon>
        <taxon>Pseudomonadota</taxon>
        <taxon>Gammaproteobacteria</taxon>
        <taxon>Pseudomonadales</taxon>
        <taxon>Pseudomonadaceae</taxon>
        <taxon>Stutzerimonas</taxon>
    </lineage>
</organism>
<protein>
    <submittedName>
        <fullName evidence="3">Quinone oxidoreductase</fullName>
    </submittedName>
</protein>
<keyword evidence="1" id="KW-0521">NADP</keyword>
<dbReference type="InterPro" id="IPR036291">
    <property type="entry name" value="NAD(P)-bd_dom_sf"/>
</dbReference>
<dbReference type="EMBL" id="AMCZ02000080">
    <property type="protein sequence ID" value="EWC38932.1"/>
    <property type="molecule type" value="Genomic_DNA"/>
</dbReference>
<evidence type="ECO:0000256" key="1">
    <source>
        <dbReference type="ARBA" id="ARBA00022857"/>
    </source>
</evidence>
<sequence length="326" mass="34938">MLMNAASYDRIGAAREVLTVHKLEVPEPGPGEVRVKIALSAINPSDVKARSGFTPRPIDGFQVPHMDGAGQIDAVGVGVDPERLGQRVWLWLTAYRNRWGTAAEYCVVKADQAVPLPDQASDELGACLGIPAITAHLCLFPDGPVNGLDVLVAGGAGAVGHYGIELAKWAGARVVTTVSNDEKAELARQAGADLVVNYREADVVDRIKGFSRGIDRVVEVALLDNWDLDFAVVKAGAHIVSYTNDGRKLTVDLRQCLTTCISLRFLLLYTEPRQEMIEAARNLTAAMAGGALTPLPVNVFALDQIAEAHEAVEANVLGKVLIDMRD</sequence>
<dbReference type="Proteomes" id="UP000026923">
    <property type="component" value="Unassembled WGS sequence"/>
</dbReference>
<dbReference type="Pfam" id="PF08240">
    <property type="entry name" value="ADH_N"/>
    <property type="match status" value="1"/>
</dbReference>
<dbReference type="InterPro" id="IPR051603">
    <property type="entry name" value="Zinc-ADH_QOR/CCCR"/>
</dbReference>
<evidence type="ECO:0000313" key="3">
    <source>
        <dbReference type="EMBL" id="EWC38932.1"/>
    </source>
</evidence>
<dbReference type="RefSeq" id="WP_024162200.1">
    <property type="nucleotide sequence ID" value="NZ_KK020676.1"/>
</dbReference>
<dbReference type="PANTHER" id="PTHR44154:SF1">
    <property type="entry name" value="QUINONE OXIDOREDUCTASE"/>
    <property type="match status" value="1"/>
</dbReference>
<comment type="caution">
    <text evidence="3">The sequence shown here is derived from an EMBL/GenBank/DDBJ whole genome shotgun (WGS) entry which is preliminary data.</text>
</comment>
<dbReference type="SMART" id="SM00829">
    <property type="entry name" value="PKS_ER"/>
    <property type="match status" value="1"/>
</dbReference>
<dbReference type="Pfam" id="PF00107">
    <property type="entry name" value="ADH_zinc_N"/>
    <property type="match status" value="1"/>
</dbReference>
<dbReference type="Gene3D" id="3.40.50.720">
    <property type="entry name" value="NAD(P)-binding Rossmann-like Domain"/>
    <property type="match status" value="1"/>
</dbReference>
<dbReference type="InterPro" id="IPR013154">
    <property type="entry name" value="ADH-like_N"/>
</dbReference>
<dbReference type="InterPro" id="IPR011032">
    <property type="entry name" value="GroES-like_sf"/>
</dbReference>
<dbReference type="PANTHER" id="PTHR44154">
    <property type="entry name" value="QUINONE OXIDOREDUCTASE"/>
    <property type="match status" value="1"/>
</dbReference>
<name>A0A061JJ24_STUST</name>
<proteinExistence type="predicted"/>
<dbReference type="GO" id="GO:0016491">
    <property type="term" value="F:oxidoreductase activity"/>
    <property type="evidence" value="ECO:0007669"/>
    <property type="project" value="InterPro"/>
</dbReference>
<accession>A0A061JJ24</accession>
<dbReference type="HOGENOM" id="CLU_026673_3_1_6"/>
<evidence type="ECO:0000259" key="2">
    <source>
        <dbReference type="SMART" id="SM00829"/>
    </source>
</evidence>
<dbReference type="InterPro" id="IPR020843">
    <property type="entry name" value="ER"/>
</dbReference>
<dbReference type="AlphaFoldDB" id="A0A061JJ24"/>
<dbReference type="CDD" id="cd08253">
    <property type="entry name" value="zeta_crystallin"/>
    <property type="match status" value="1"/>
</dbReference>